<proteinExistence type="inferred from homology"/>
<dbReference type="Pfam" id="PF14533">
    <property type="entry name" value="USP7_C2"/>
    <property type="match status" value="1"/>
</dbReference>
<accession>A2FS95</accession>
<reference evidence="9" key="2">
    <citation type="journal article" date="2007" name="Science">
        <title>Draft genome sequence of the sexually transmitted pathogen Trichomonas vaginalis.</title>
        <authorList>
            <person name="Carlton J.M."/>
            <person name="Hirt R.P."/>
            <person name="Silva J.C."/>
            <person name="Delcher A.L."/>
            <person name="Schatz M."/>
            <person name="Zhao Q."/>
            <person name="Wortman J.R."/>
            <person name="Bidwell S.L."/>
            <person name="Alsmark U.C.M."/>
            <person name="Besteiro S."/>
            <person name="Sicheritz-Ponten T."/>
            <person name="Noel C.J."/>
            <person name="Dacks J.B."/>
            <person name="Foster P.G."/>
            <person name="Simillion C."/>
            <person name="Van de Peer Y."/>
            <person name="Miranda-Saavedra D."/>
            <person name="Barton G.J."/>
            <person name="Westrop G.D."/>
            <person name="Mueller S."/>
            <person name="Dessi D."/>
            <person name="Fiori P.L."/>
            <person name="Ren Q."/>
            <person name="Paulsen I."/>
            <person name="Zhang H."/>
            <person name="Bastida-Corcuera F.D."/>
            <person name="Simoes-Barbosa A."/>
            <person name="Brown M.T."/>
            <person name="Hayes R.D."/>
            <person name="Mukherjee M."/>
            <person name="Okumura C.Y."/>
            <person name="Schneider R."/>
            <person name="Smith A.J."/>
            <person name="Vanacova S."/>
            <person name="Villalvazo M."/>
            <person name="Haas B.J."/>
            <person name="Pertea M."/>
            <person name="Feldblyum T.V."/>
            <person name="Utterback T.R."/>
            <person name="Shu C.L."/>
            <person name="Osoegawa K."/>
            <person name="de Jong P.J."/>
            <person name="Hrdy I."/>
            <person name="Horvathova L."/>
            <person name="Zubacova Z."/>
            <person name="Dolezal P."/>
            <person name="Malik S.B."/>
            <person name="Logsdon J.M. Jr."/>
            <person name="Henze K."/>
            <person name="Gupta A."/>
            <person name="Wang C.C."/>
            <person name="Dunne R.L."/>
            <person name="Upcroft J.A."/>
            <person name="Upcroft P."/>
            <person name="White O."/>
            <person name="Salzberg S.L."/>
            <person name="Tang P."/>
            <person name="Chiu C.-H."/>
            <person name="Lee Y.-S."/>
            <person name="Embley T.M."/>
            <person name="Coombs G.H."/>
            <person name="Mottram J.C."/>
            <person name="Tachezy J."/>
            <person name="Fraser-Liggett C.M."/>
            <person name="Johnson P.J."/>
        </authorList>
    </citation>
    <scope>NUCLEOTIDE SEQUENCE [LARGE SCALE GENOMIC DNA]</scope>
    <source>
        <strain evidence="9">G3</strain>
    </source>
</reference>
<evidence type="ECO:0000256" key="4">
    <source>
        <dbReference type="ARBA" id="ARBA00022670"/>
    </source>
</evidence>
<dbReference type="KEGG" id="tva:4749921"/>
<evidence type="ECO:0000313" key="9">
    <source>
        <dbReference type="EMBL" id="EAX92211.1"/>
    </source>
</evidence>
<dbReference type="EMBL" id="DS113981">
    <property type="protein sequence ID" value="EAX92211.1"/>
    <property type="molecule type" value="Genomic_DNA"/>
</dbReference>
<dbReference type="GO" id="GO:0031647">
    <property type="term" value="P:regulation of protein stability"/>
    <property type="evidence" value="ECO:0000318"/>
    <property type="project" value="GO_Central"/>
</dbReference>
<dbReference type="RefSeq" id="XP_001305141.1">
    <property type="nucleotide sequence ID" value="XM_001305140.1"/>
</dbReference>
<dbReference type="GO" id="GO:0004843">
    <property type="term" value="F:cysteine-type deubiquitinase activity"/>
    <property type="evidence" value="ECO:0000318"/>
    <property type="project" value="GO_Central"/>
</dbReference>
<evidence type="ECO:0000256" key="2">
    <source>
        <dbReference type="ARBA" id="ARBA00009085"/>
    </source>
</evidence>
<evidence type="ECO:0000259" key="8">
    <source>
        <dbReference type="Pfam" id="PF14533"/>
    </source>
</evidence>
<sequence>MKSKQKLPSFHGTWTIHEWKSDMPVEPLVIANGNFGEISLSIRKTTNPKAFFNIVISGNHLSSDGLQAILECAITSPSATEIRKSRQIQISSFCSSDTLYFGMHMDALNTYLTSTGSFDIQYLFKVISLDPATVSTTFSTNPLDVDYINKYGPNPVPVLSPVRPQTDFPVASPRRFLLEADDLGKLDNGVGSVTSIEESSYLPAILELIYNIPMIRSMFLTLREISQSFKFIEEIKKTFAVLQSSPKYSICDGVLNSLPWPLKGHSPIDLFAEIMFGLTGVLGNSVFSKIIPTFILNNREAKTIEQAIELTSPPDVYPDVLPMWPHKQRSKIPFEFKERIKIGPELDYVLHEVLIEDGGRHILFVQPKIEGDWVRIDGITASIVSKQEVYDANFKKKLICLVYTKLNGQFGIFDTSNIIVDKNFADSAIQEQQTLLQNHCQLSEQKRTTEFAFFTEETLRFLARSSKPGFQAIETIGKVLLDPYSSTDQIYFDVAEAAGVSVETIRLFVITNDEDLVFVPMTKEADFSGVPTRKIFIQTRKSIDCLSIPDDHYTLFVKYYDPTMDQPFVYLGSVVCSPTTPISSVTQNVVVGLAFKPETVLIAYNEKTGDPLKMTAVIGAQNFGKIETIVFQADTVLNSTMPKLSAQRFKLFDCRNDIPRPAKSSSVPVNPLRLIGDVPVVQTYKEYMNELKENYDVLAFDYNDYRLSPILFSMPKTIHFSQLERAIVKITKLRYNKARDVMLFFASDHQGGDIPCQIPLPLSSPLKEEMLNKKKKILFYHLAKDPEMDLRKCKTVHVKIARDGVNISDQFSYFIDPDTTLATVLQLLTDTGVQLPKSSLRCLAETAGTLTHAYQTQNDKLIMTPHTSLRIDVTPANQQSMMLMQVNFARLDSKSYIHTEGTPFYVPIAEKETVSDIRNKISQMAKISQNSMDKMKIAFSSPKVRISSQDYIENNVVISNFLETYGLEPESVAIMLIKPKPYTK</sequence>
<organism evidence="9 10">
    <name type="scientific">Trichomonas vaginalis (strain ATCC PRA-98 / G3)</name>
    <dbReference type="NCBI Taxonomy" id="412133"/>
    <lineage>
        <taxon>Eukaryota</taxon>
        <taxon>Metamonada</taxon>
        <taxon>Parabasalia</taxon>
        <taxon>Trichomonadida</taxon>
        <taxon>Trichomonadidae</taxon>
        <taxon>Trichomonas</taxon>
    </lineage>
</organism>
<dbReference type="STRING" id="5722.A2FS95"/>
<protein>
    <recommendedName>
        <fullName evidence="3">ubiquitinyl hydrolase 1</fullName>
        <ecNumber evidence="3">3.4.19.12</ecNumber>
    </recommendedName>
</protein>
<dbReference type="InterPro" id="IPR029346">
    <property type="entry name" value="USP_C"/>
</dbReference>
<dbReference type="VEuPathDB" id="TrichDB:TVAGG3_0210240"/>
<keyword evidence="10" id="KW-1185">Reference proteome</keyword>
<comment type="similarity">
    <text evidence="2">Belongs to the peptidase C19 family.</text>
</comment>
<evidence type="ECO:0000256" key="3">
    <source>
        <dbReference type="ARBA" id="ARBA00012759"/>
    </source>
</evidence>
<comment type="catalytic activity">
    <reaction evidence="1">
        <text>Thiol-dependent hydrolysis of ester, thioester, amide, peptide and isopeptide bonds formed by the C-terminal Gly of ubiquitin (a 76-residue protein attached to proteins as an intracellular targeting signal).</text>
        <dbReference type="EC" id="3.4.19.12"/>
    </reaction>
</comment>
<dbReference type="SMR" id="A2FS95"/>
<evidence type="ECO:0000256" key="1">
    <source>
        <dbReference type="ARBA" id="ARBA00000707"/>
    </source>
</evidence>
<dbReference type="GO" id="GO:0006508">
    <property type="term" value="P:proteolysis"/>
    <property type="evidence" value="ECO:0007669"/>
    <property type="project" value="UniProtKB-KW"/>
</dbReference>
<name>A2FS95_TRIV3</name>
<dbReference type="AlphaFoldDB" id="A2FS95"/>
<keyword evidence="6" id="KW-0378">Hydrolase</keyword>
<keyword evidence="7" id="KW-0788">Thiol protease</keyword>
<feature type="domain" description="Ubiquitin carboxyl-terminal hydrolase C-terminal" evidence="8">
    <location>
        <begin position="789"/>
        <end position="963"/>
    </location>
</feature>
<dbReference type="Proteomes" id="UP000001542">
    <property type="component" value="Unassembled WGS sequence"/>
</dbReference>
<dbReference type="InParanoid" id="A2FS95"/>
<evidence type="ECO:0000256" key="7">
    <source>
        <dbReference type="ARBA" id="ARBA00022807"/>
    </source>
</evidence>
<dbReference type="GO" id="GO:0005634">
    <property type="term" value="C:nucleus"/>
    <property type="evidence" value="ECO:0000318"/>
    <property type="project" value="GO_Central"/>
</dbReference>
<dbReference type="EC" id="3.4.19.12" evidence="3"/>
<dbReference type="VEuPathDB" id="TrichDB:TVAG_132560"/>
<evidence type="ECO:0000256" key="5">
    <source>
        <dbReference type="ARBA" id="ARBA00022786"/>
    </source>
</evidence>
<keyword evidence="5" id="KW-0833">Ubl conjugation pathway</keyword>
<evidence type="ECO:0000313" key="10">
    <source>
        <dbReference type="Proteomes" id="UP000001542"/>
    </source>
</evidence>
<evidence type="ECO:0000256" key="6">
    <source>
        <dbReference type="ARBA" id="ARBA00022801"/>
    </source>
</evidence>
<dbReference type="GO" id="GO:0005829">
    <property type="term" value="C:cytosol"/>
    <property type="evidence" value="ECO:0000318"/>
    <property type="project" value="GO_Central"/>
</dbReference>
<gene>
    <name evidence="9" type="ORF">TVAG_132560</name>
</gene>
<keyword evidence="4" id="KW-0645">Protease</keyword>
<reference evidence="9" key="1">
    <citation type="submission" date="2006-10" db="EMBL/GenBank/DDBJ databases">
        <authorList>
            <person name="Amadeo P."/>
            <person name="Zhao Q."/>
            <person name="Wortman J."/>
            <person name="Fraser-Liggett C."/>
            <person name="Carlton J."/>
        </authorList>
    </citation>
    <scope>NUCLEOTIDE SEQUENCE</scope>
    <source>
        <strain evidence="9">G3</strain>
    </source>
</reference>